<dbReference type="EMBL" id="JAGTXO010000004">
    <property type="protein sequence ID" value="KAG8468749.1"/>
    <property type="molecule type" value="Genomic_DNA"/>
</dbReference>
<proteinExistence type="predicted"/>
<evidence type="ECO:0008006" key="4">
    <source>
        <dbReference type="Google" id="ProtNLM"/>
    </source>
</evidence>
<comment type="caution">
    <text evidence="2">The sequence shown here is derived from an EMBL/GenBank/DDBJ whole genome shotgun (WGS) entry which is preliminary data.</text>
</comment>
<reference evidence="2" key="1">
    <citation type="submission" date="2021-05" db="EMBL/GenBank/DDBJ databases">
        <title>The genome of the haptophyte Pavlova lutheri (Diacronema luteri, Pavlovales) - a model for lipid biosynthesis in eukaryotic algae.</title>
        <authorList>
            <person name="Hulatt C.J."/>
            <person name="Posewitz M.C."/>
        </authorList>
    </citation>
    <scope>NUCLEOTIDE SEQUENCE</scope>
    <source>
        <strain evidence="2">NIVA-4/92</strain>
    </source>
</reference>
<dbReference type="AlphaFoldDB" id="A0A8J5XQZ1"/>
<name>A0A8J5XQZ1_DIALT</name>
<sequence>MALSSQSLASAPELLCELLELRAEMAAMREQIGAQLRRIEQRVARMEHASGTRGARTQSAEPTNAAGVQRVARAPARPPTIADLSADVLVSIVSNLPEDDELAAALSCCKLRSAVAQRRLSEGRRETRTRAASAFVLEFADAAISAWLDTQPTPPSGSPA</sequence>
<evidence type="ECO:0000313" key="3">
    <source>
        <dbReference type="Proteomes" id="UP000751190"/>
    </source>
</evidence>
<accession>A0A8J5XQZ1</accession>
<keyword evidence="3" id="KW-1185">Reference proteome</keyword>
<evidence type="ECO:0000313" key="2">
    <source>
        <dbReference type="EMBL" id="KAG8468749.1"/>
    </source>
</evidence>
<feature type="region of interest" description="Disordered" evidence="1">
    <location>
        <begin position="46"/>
        <end position="74"/>
    </location>
</feature>
<dbReference type="Proteomes" id="UP000751190">
    <property type="component" value="Unassembled WGS sequence"/>
</dbReference>
<gene>
    <name evidence="2" type="ORF">KFE25_013832</name>
</gene>
<organism evidence="2 3">
    <name type="scientific">Diacronema lutheri</name>
    <name type="common">Unicellular marine alga</name>
    <name type="synonym">Monochrysis lutheri</name>
    <dbReference type="NCBI Taxonomy" id="2081491"/>
    <lineage>
        <taxon>Eukaryota</taxon>
        <taxon>Haptista</taxon>
        <taxon>Haptophyta</taxon>
        <taxon>Pavlovophyceae</taxon>
        <taxon>Pavlovales</taxon>
        <taxon>Pavlovaceae</taxon>
        <taxon>Diacronema</taxon>
    </lineage>
</organism>
<protein>
    <recommendedName>
        <fullName evidence="4">F-box domain-containing protein</fullName>
    </recommendedName>
</protein>
<evidence type="ECO:0000256" key="1">
    <source>
        <dbReference type="SAM" id="MobiDB-lite"/>
    </source>
</evidence>